<sequence length="367" mass="37139">MAAALGAAEAGRPVLTVVGSKGKGTAAVYASATLAAAGLRVCTVTSPGLRGNRDRIRVDGRAVAEDAFAALAGRLEAALPAAPGRGHLSPSGLFTLAGVLHAADAGADALVLEAGMGGQSDEVSLYPPLVAAITPIFAEHLGVLGDSVTEIAAEKAGIVGPGTRAVVAAPQSAEVARVLAGLDGAGAEPPPALPAALLPAGLGRDAARTGYGAALRLLAELGRPGPAPARLRAVLGSVRLPGRLSWHRAGGTEVLADSAIDRRGVAVALAAARARWGSVDRVLVCLPDHKDLDGAVAELDDLPVTFVRLPQEHLRFERALPASWQVVEAADLALDGLGRHVVALGTVYFVGRVLELVGADTERLFDV</sequence>
<name>A0ABS7FVT1_9ACTN</name>
<accession>A0ABS7FVT1</accession>
<dbReference type="PANTHER" id="PTHR11136">
    <property type="entry name" value="FOLYLPOLYGLUTAMATE SYNTHASE-RELATED"/>
    <property type="match status" value="1"/>
</dbReference>
<dbReference type="InterPro" id="IPR036565">
    <property type="entry name" value="Mur-like_cat_sf"/>
</dbReference>
<evidence type="ECO:0000256" key="3">
    <source>
        <dbReference type="ARBA" id="ARBA00022741"/>
    </source>
</evidence>
<evidence type="ECO:0000256" key="2">
    <source>
        <dbReference type="ARBA" id="ARBA00022598"/>
    </source>
</evidence>
<gene>
    <name evidence="5" type="ORF">K1Y72_16965</name>
</gene>
<keyword evidence="2" id="KW-0436">Ligase</keyword>
<dbReference type="EMBL" id="JAIBOA010000010">
    <property type="protein sequence ID" value="MBW8484080.1"/>
    <property type="molecule type" value="Genomic_DNA"/>
</dbReference>
<comment type="caution">
    <text evidence="5">The sequence shown here is derived from an EMBL/GenBank/DDBJ whole genome shotgun (WGS) entry which is preliminary data.</text>
</comment>
<comment type="similarity">
    <text evidence="1">Belongs to the folylpolyglutamate synthase family.</text>
</comment>
<keyword evidence="6" id="KW-1185">Reference proteome</keyword>
<proteinExistence type="inferred from homology"/>
<dbReference type="InterPro" id="IPR001645">
    <property type="entry name" value="Folylpolyglutamate_synth"/>
</dbReference>
<dbReference type="Proteomes" id="UP000774570">
    <property type="component" value="Unassembled WGS sequence"/>
</dbReference>
<evidence type="ECO:0000256" key="4">
    <source>
        <dbReference type="ARBA" id="ARBA00022840"/>
    </source>
</evidence>
<dbReference type="PANTHER" id="PTHR11136:SF0">
    <property type="entry name" value="DIHYDROFOLATE SYNTHETASE-RELATED"/>
    <property type="match status" value="1"/>
</dbReference>
<evidence type="ECO:0008006" key="7">
    <source>
        <dbReference type="Google" id="ProtNLM"/>
    </source>
</evidence>
<evidence type="ECO:0000313" key="6">
    <source>
        <dbReference type="Proteomes" id="UP000774570"/>
    </source>
</evidence>
<reference evidence="5 6" key="1">
    <citation type="submission" date="2021-07" db="EMBL/GenBank/DDBJ databases">
        <title>Actinomadura sp. PM05-2 isolated from lichen.</title>
        <authorList>
            <person name="Somphong A."/>
            <person name="Phongsopitanun W."/>
            <person name="Tanasupawat S."/>
            <person name="Peongsungnone V."/>
        </authorList>
    </citation>
    <scope>NUCLEOTIDE SEQUENCE [LARGE SCALE GENOMIC DNA]</scope>
    <source>
        <strain evidence="5 6">PM05-2</strain>
    </source>
</reference>
<evidence type="ECO:0000313" key="5">
    <source>
        <dbReference type="EMBL" id="MBW8484080.1"/>
    </source>
</evidence>
<dbReference type="Gene3D" id="3.40.1190.10">
    <property type="entry name" value="Mur-like, catalytic domain"/>
    <property type="match status" value="1"/>
</dbReference>
<evidence type="ECO:0000256" key="1">
    <source>
        <dbReference type="ARBA" id="ARBA00008276"/>
    </source>
</evidence>
<organism evidence="5 6">
    <name type="scientific">Actinomadura parmotrematis</name>
    <dbReference type="NCBI Taxonomy" id="2864039"/>
    <lineage>
        <taxon>Bacteria</taxon>
        <taxon>Bacillati</taxon>
        <taxon>Actinomycetota</taxon>
        <taxon>Actinomycetes</taxon>
        <taxon>Streptosporangiales</taxon>
        <taxon>Thermomonosporaceae</taxon>
        <taxon>Actinomadura</taxon>
    </lineage>
</organism>
<keyword evidence="3" id="KW-0547">Nucleotide-binding</keyword>
<protein>
    <recommendedName>
        <fullName evidence="7">Bifunctional folylpolyglutamate synthase/dihydrofolate synthase</fullName>
    </recommendedName>
</protein>
<keyword evidence="4" id="KW-0067">ATP-binding</keyword>
<dbReference type="SUPFAM" id="SSF53623">
    <property type="entry name" value="MurD-like peptide ligases, catalytic domain"/>
    <property type="match status" value="1"/>
</dbReference>